<dbReference type="AlphaFoldDB" id="A0AA38NUV6"/>
<name>A0AA38NUV6_9AGAR</name>
<dbReference type="EMBL" id="MU807866">
    <property type="protein sequence ID" value="KAJ3831054.1"/>
    <property type="molecule type" value="Genomic_DNA"/>
</dbReference>
<evidence type="ECO:0000256" key="1">
    <source>
        <dbReference type="SAM" id="MobiDB-lite"/>
    </source>
</evidence>
<feature type="compositionally biased region" description="Basic and acidic residues" evidence="1">
    <location>
        <begin position="37"/>
        <end position="48"/>
    </location>
</feature>
<dbReference type="Proteomes" id="UP001163846">
    <property type="component" value="Unassembled WGS sequence"/>
</dbReference>
<keyword evidence="2" id="KW-0732">Signal</keyword>
<sequence length="254" mass="27551">MTRPIPILPGIIFVFLASSAIHPVVLAAPTPSESFNEPERAPTRRGEPSSDSSGLLGATYSQDLPYSPPPPPAGASAGSGGAPGQSNTAQRSRREVSIDSFLPEAHADSGCDGPSQKEEHPAKRDFFGQKYRAQLKDKLAKLTSQVKEMESRAERDFPKYPQLGPVTIISSSHLICVTNLGRLIEILQKLIAIFNDPRADTTTKESAREGITKCHSILAACHFLLPGNNLIRDFYQSSAMRTVDQVIKENDDLS</sequence>
<feature type="region of interest" description="Disordered" evidence="1">
    <location>
        <begin position="30"/>
        <end position="94"/>
    </location>
</feature>
<keyword evidence="4" id="KW-1185">Reference proteome</keyword>
<evidence type="ECO:0000256" key="2">
    <source>
        <dbReference type="SAM" id="SignalP"/>
    </source>
</evidence>
<gene>
    <name evidence="3" type="ORF">F5878DRAFT_667985</name>
</gene>
<evidence type="ECO:0000313" key="3">
    <source>
        <dbReference type="EMBL" id="KAJ3831054.1"/>
    </source>
</evidence>
<feature type="signal peptide" evidence="2">
    <location>
        <begin position="1"/>
        <end position="27"/>
    </location>
</feature>
<feature type="compositionally biased region" description="Polar residues" evidence="1">
    <location>
        <begin position="49"/>
        <end position="64"/>
    </location>
</feature>
<organism evidence="3 4">
    <name type="scientific">Lentinula raphanica</name>
    <dbReference type="NCBI Taxonomy" id="153919"/>
    <lineage>
        <taxon>Eukaryota</taxon>
        <taxon>Fungi</taxon>
        <taxon>Dikarya</taxon>
        <taxon>Basidiomycota</taxon>
        <taxon>Agaricomycotina</taxon>
        <taxon>Agaricomycetes</taxon>
        <taxon>Agaricomycetidae</taxon>
        <taxon>Agaricales</taxon>
        <taxon>Marasmiineae</taxon>
        <taxon>Omphalotaceae</taxon>
        <taxon>Lentinula</taxon>
    </lineage>
</organism>
<feature type="chain" id="PRO_5041248342" evidence="2">
    <location>
        <begin position="28"/>
        <end position="254"/>
    </location>
</feature>
<reference evidence="3" key="1">
    <citation type="submission" date="2022-08" db="EMBL/GenBank/DDBJ databases">
        <authorList>
            <consortium name="DOE Joint Genome Institute"/>
            <person name="Min B."/>
            <person name="Riley R."/>
            <person name="Sierra-Patev S."/>
            <person name="Naranjo-Ortiz M."/>
            <person name="Looney B."/>
            <person name="Konkel Z."/>
            <person name="Slot J.C."/>
            <person name="Sakamoto Y."/>
            <person name="Steenwyk J.L."/>
            <person name="Rokas A."/>
            <person name="Carro J."/>
            <person name="Camarero S."/>
            <person name="Ferreira P."/>
            <person name="Molpeceres G."/>
            <person name="Ruiz-Duenas F.J."/>
            <person name="Serrano A."/>
            <person name="Henrissat B."/>
            <person name="Drula E."/>
            <person name="Hughes K.W."/>
            <person name="Mata J.L."/>
            <person name="Ishikawa N.K."/>
            <person name="Vargas-Isla R."/>
            <person name="Ushijima S."/>
            <person name="Smith C.A."/>
            <person name="Ahrendt S."/>
            <person name="Andreopoulos W."/>
            <person name="He G."/>
            <person name="Labutti K."/>
            <person name="Lipzen A."/>
            <person name="Ng V."/>
            <person name="Sandor L."/>
            <person name="Barry K."/>
            <person name="Martinez A.T."/>
            <person name="Xiao Y."/>
            <person name="Gibbons J.G."/>
            <person name="Terashima K."/>
            <person name="Hibbett D.S."/>
            <person name="Grigoriev I.V."/>
        </authorList>
    </citation>
    <scope>NUCLEOTIDE SEQUENCE</scope>
    <source>
        <strain evidence="3">TFB9207</strain>
    </source>
</reference>
<accession>A0AA38NUV6</accession>
<comment type="caution">
    <text evidence="3">The sequence shown here is derived from an EMBL/GenBank/DDBJ whole genome shotgun (WGS) entry which is preliminary data.</text>
</comment>
<protein>
    <submittedName>
        <fullName evidence="3">Uncharacterized protein</fullName>
    </submittedName>
</protein>
<proteinExistence type="predicted"/>
<evidence type="ECO:0000313" key="4">
    <source>
        <dbReference type="Proteomes" id="UP001163846"/>
    </source>
</evidence>